<dbReference type="PATRIC" id="fig|1807.13.peg.1054"/>
<feature type="compositionally biased region" description="Polar residues" evidence="1">
    <location>
        <begin position="295"/>
        <end position="307"/>
    </location>
</feature>
<dbReference type="Proteomes" id="UP000034150">
    <property type="component" value="Unassembled WGS sequence"/>
</dbReference>
<gene>
    <name evidence="3" type="ORF">WN67_01210</name>
</gene>
<keyword evidence="4" id="KW-1185">Reference proteome</keyword>
<dbReference type="EMBL" id="LAUZ02000007">
    <property type="protein sequence ID" value="KKF03875.1"/>
    <property type="molecule type" value="Genomic_DNA"/>
</dbReference>
<protein>
    <recommendedName>
        <fullName evidence="5">Conjugative transposon protein TcpC</fullName>
    </recommendedName>
</protein>
<dbReference type="OrthoDB" id="4545310at2"/>
<dbReference type="AlphaFoldDB" id="A0A0M2K9I7"/>
<feature type="transmembrane region" description="Helical" evidence="2">
    <location>
        <begin position="28"/>
        <end position="49"/>
    </location>
</feature>
<dbReference type="RefSeq" id="WP_046361223.1">
    <property type="nucleotide sequence ID" value="NZ_LAUZ02000007.1"/>
</dbReference>
<evidence type="ECO:0000313" key="3">
    <source>
        <dbReference type="EMBL" id="KKF03875.1"/>
    </source>
</evidence>
<keyword evidence="2" id="KW-0812">Transmembrane</keyword>
<comment type="caution">
    <text evidence="3">The sequence shown here is derived from an EMBL/GenBank/DDBJ whole genome shotgun (WGS) entry which is preliminary data.</text>
</comment>
<evidence type="ECO:0008006" key="5">
    <source>
        <dbReference type="Google" id="ProtNLM"/>
    </source>
</evidence>
<proteinExistence type="predicted"/>
<name>A0A0M2K9I7_9MYCO</name>
<dbReference type="Pfam" id="PF12642">
    <property type="entry name" value="TpcC"/>
    <property type="match status" value="1"/>
</dbReference>
<evidence type="ECO:0000256" key="1">
    <source>
        <dbReference type="SAM" id="MobiDB-lite"/>
    </source>
</evidence>
<sequence>MTGKLPSQRKHFDELVKPLDRGLLLSRAVNILGIIGGLFAVISLLTSLWPDTDQSDPTPGNASVPASTLVTGFARDYVTTYLTAKAGDEQKLAHYVTLKDVKLPPIAGQFTDTDVAFAKQITTTGDGVALWTVTVSGLVNGATTTAPQRTYYRVPITVLDGAPRATALPMQVAGPGVGVDFRLGYRYTVAADSPLAMTATGFVRSYLTGGADFARYVTADATDKPIQPAPYAKVDTVSIDANVSGNGSGADTAEVYITVAARTKNYTLTQLAYPLTLRSVEGQWQVVSIASTPLLQTRPDTPQDDNATTSTSTTPPPPPTRG</sequence>
<accession>A0A0M2K9I7</accession>
<feature type="region of interest" description="Disordered" evidence="1">
    <location>
        <begin position="295"/>
        <end position="322"/>
    </location>
</feature>
<dbReference type="InterPro" id="IPR024735">
    <property type="entry name" value="TcpC"/>
</dbReference>
<keyword evidence="2" id="KW-0472">Membrane</keyword>
<organism evidence="3 4">
    <name type="scientific">Mycolicibacterium obuense</name>
    <dbReference type="NCBI Taxonomy" id="1807"/>
    <lineage>
        <taxon>Bacteria</taxon>
        <taxon>Bacillati</taxon>
        <taxon>Actinomycetota</taxon>
        <taxon>Actinomycetes</taxon>
        <taxon>Mycobacteriales</taxon>
        <taxon>Mycobacteriaceae</taxon>
        <taxon>Mycolicibacterium</taxon>
    </lineage>
</organism>
<evidence type="ECO:0000256" key="2">
    <source>
        <dbReference type="SAM" id="Phobius"/>
    </source>
</evidence>
<keyword evidence="2" id="KW-1133">Transmembrane helix</keyword>
<evidence type="ECO:0000313" key="4">
    <source>
        <dbReference type="Proteomes" id="UP000034150"/>
    </source>
</evidence>
<reference evidence="3 4" key="1">
    <citation type="journal article" date="2015" name="Genome Announc.">
        <title>Draft Genome Sequence of Mycobacterium obuense Strain UC1, Isolated from Patient Sputum.</title>
        <authorList>
            <person name="Greninger A.L."/>
            <person name="Cunningham G."/>
            <person name="Hsu E.D."/>
            <person name="Yu J.M."/>
            <person name="Chiu C.Y."/>
            <person name="Miller S."/>
        </authorList>
    </citation>
    <scope>NUCLEOTIDE SEQUENCE [LARGE SCALE GENOMIC DNA]</scope>
    <source>
        <strain evidence="3 4">UC1</strain>
    </source>
</reference>